<sequence length="151" mass="16673">MEQKKNIMIIDDHTLFREGLKTIIEQDNQYQVAGEAANALEGLEITVKIKPDIVLVDISLPDKNGIELTAEIKEQLPDTHIIMLSMHSKGDYIARAFQSGARGYITKESTPSKLLQGLKAVLNGEFYIDSSLSHEVVKKLIGSTGKETGFS</sequence>
<dbReference type="Gene3D" id="3.40.50.2300">
    <property type="match status" value="1"/>
</dbReference>
<dbReference type="SMART" id="SM00448">
    <property type="entry name" value="REC"/>
    <property type="match status" value="1"/>
</dbReference>
<dbReference type="PROSITE" id="PS50110">
    <property type="entry name" value="RESPONSE_REGULATORY"/>
    <property type="match status" value="1"/>
</dbReference>
<dbReference type="EMBL" id="LAZR01035752">
    <property type="protein sequence ID" value="KKL26667.1"/>
    <property type="molecule type" value="Genomic_DNA"/>
</dbReference>
<protein>
    <recommendedName>
        <fullName evidence="1">Response regulatory domain-containing protein</fullName>
    </recommendedName>
</protein>
<dbReference type="SUPFAM" id="SSF52172">
    <property type="entry name" value="CheY-like"/>
    <property type="match status" value="1"/>
</dbReference>
<proteinExistence type="predicted"/>
<dbReference type="CDD" id="cd17535">
    <property type="entry name" value="REC_NarL-like"/>
    <property type="match status" value="1"/>
</dbReference>
<reference evidence="2" key="1">
    <citation type="journal article" date="2015" name="Nature">
        <title>Complex archaea that bridge the gap between prokaryotes and eukaryotes.</title>
        <authorList>
            <person name="Spang A."/>
            <person name="Saw J.H."/>
            <person name="Jorgensen S.L."/>
            <person name="Zaremba-Niedzwiedzka K."/>
            <person name="Martijn J."/>
            <person name="Lind A.E."/>
            <person name="van Eijk R."/>
            <person name="Schleper C."/>
            <person name="Guy L."/>
            <person name="Ettema T.J."/>
        </authorList>
    </citation>
    <scope>NUCLEOTIDE SEQUENCE</scope>
</reference>
<accession>A0A0F9CJN6</accession>
<evidence type="ECO:0000313" key="2">
    <source>
        <dbReference type="EMBL" id="KKL26667.1"/>
    </source>
</evidence>
<name>A0A0F9CJN6_9ZZZZ</name>
<dbReference type="InterPro" id="IPR051015">
    <property type="entry name" value="EvgA-like"/>
</dbReference>
<dbReference type="InterPro" id="IPR001789">
    <property type="entry name" value="Sig_transdc_resp-reg_receiver"/>
</dbReference>
<feature type="non-terminal residue" evidence="2">
    <location>
        <position position="151"/>
    </location>
</feature>
<gene>
    <name evidence="2" type="ORF">LCGC14_2392990</name>
</gene>
<comment type="caution">
    <text evidence="2">The sequence shown here is derived from an EMBL/GenBank/DDBJ whole genome shotgun (WGS) entry which is preliminary data.</text>
</comment>
<dbReference type="PANTHER" id="PTHR45566">
    <property type="entry name" value="HTH-TYPE TRANSCRIPTIONAL REGULATOR YHJB-RELATED"/>
    <property type="match status" value="1"/>
</dbReference>
<feature type="domain" description="Response regulatory" evidence="1">
    <location>
        <begin position="6"/>
        <end position="122"/>
    </location>
</feature>
<dbReference type="PANTHER" id="PTHR45566:SF2">
    <property type="entry name" value="NARL SUBFAMILY"/>
    <property type="match status" value="1"/>
</dbReference>
<dbReference type="InterPro" id="IPR058245">
    <property type="entry name" value="NreC/VraR/RcsB-like_REC"/>
</dbReference>
<dbReference type="InterPro" id="IPR011006">
    <property type="entry name" value="CheY-like_superfamily"/>
</dbReference>
<dbReference type="AlphaFoldDB" id="A0A0F9CJN6"/>
<dbReference type="Pfam" id="PF00072">
    <property type="entry name" value="Response_reg"/>
    <property type="match status" value="1"/>
</dbReference>
<organism evidence="2">
    <name type="scientific">marine sediment metagenome</name>
    <dbReference type="NCBI Taxonomy" id="412755"/>
    <lineage>
        <taxon>unclassified sequences</taxon>
        <taxon>metagenomes</taxon>
        <taxon>ecological metagenomes</taxon>
    </lineage>
</organism>
<evidence type="ECO:0000259" key="1">
    <source>
        <dbReference type="PROSITE" id="PS50110"/>
    </source>
</evidence>
<dbReference type="GO" id="GO:0000160">
    <property type="term" value="P:phosphorelay signal transduction system"/>
    <property type="evidence" value="ECO:0007669"/>
    <property type="project" value="InterPro"/>
</dbReference>